<dbReference type="GO" id="GO:0042781">
    <property type="term" value="F:3'-tRNA processing endoribonuclease activity"/>
    <property type="evidence" value="ECO:0007669"/>
    <property type="project" value="TreeGrafter"/>
</dbReference>
<evidence type="ECO:0000256" key="7">
    <source>
        <dbReference type="ARBA" id="ARBA00022801"/>
    </source>
</evidence>
<evidence type="ECO:0000313" key="10">
    <source>
        <dbReference type="EMBL" id="KAJ8610374.1"/>
    </source>
</evidence>
<evidence type="ECO:0000313" key="11">
    <source>
        <dbReference type="Proteomes" id="UP001230188"/>
    </source>
</evidence>
<protein>
    <submittedName>
        <fullName evidence="10">Uncharacterized protein</fullName>
    </submittedName>
</protein>
<evidence type="ECO:0000256" key="8">
    <source>
        <dbReference type="ARBA" id="ARBA00022833"/>
    </source>
</evidence>
<dbReference type="Pfam" id="PF23023">
    <property type="entry name" value="Anti-Pycsar_Apyc1"/>
    <property type="match status" value="1"/>
</dbReference>
<evidence type="ECO:0000256" key="5">
    <source>
        <dbReference type="ARBA" id="ARBA00022723"/>
    </source>
</evidence>
<keyword evidence="5" id="KW-0479">Metal-binding</keyword>
<evidence type="ECO:0000256" key="2">
    <source>
        <dbReference type="ARBA" id="ARBA00011738"/>
    </source>
</evidence>
<feature type="region of interest" description="Disordered" evidence="9">
    <location>
        <begin position="421"/>
        <end position="465"/>
    </location>
</feature>
<dbReference type="InterPro" id="IPR013471">
    <property type="entry name" value="RNase_Z/BN"/>
</dbReference>
<proteinExistence type="inferred from homology"/>
<dbReference type="GO" id="GO:0005634">
    <property type="term" value="C:nucleus"/>
    <property type="evidence" value="ECO:0007669"/>
    <property type="project" value="TreeGrafter"/>
</dbReference>
<accession>A0AAD7XQ67</accession>
<dbReference type="InterPro" id="IPR036866">
    <property type="entry name" value="RibonucZ/Hydroxyglut_hydro"/>
</dbReference>
<keyword evidence="7" id="KW-0378">Hydrolase</keyword>
<reference evidence="10" key="1">
    <citation type="submission" date="2023-01" db="EMBL/GenBank/DDBJ databases">
        <title>Metagenome sequencing of chrysophaentin producing Chrysophaeum taylorii.</title>
        <authorList>
            <person name="Davison J."/>
            <person name="Bewley C."/>
        </authorList>
    </citation>
    <scope>NUCLEOTIDE SEQUENCE</scope>
    <source>
        <strain evidence="10">NIES-1699</strain>
    </source>
</reference>
<evidence type="ECO:0000256" key="6">
    <source>
        <dbReference type="ARBA" id="ARBA00022759"/>
    </source>
</evidence>
<keyword evidence="11" id="KW-1185">Reference proteome</keyword>
<sequence length="465" mass="51264">MRPRVTVIMRWAHFQRQEHTWNVHRLSRTRADGFSGMEVVFLGTSAGGPQATRGTTAIAMRLAGHSQVGGHTWLFDCGEGTQRQLLSSTLSHAGIDRVFVSHMHGDHVWGLASVAISTLLEQGNDTPRSLHVYGPVGLHSLLVSMLACARCKLGASEVVVHELVDGDDEKVAEVPYFVSEQEQPTVTREQLDPDDDGVWHLYEDAHFQVRAARVRHTAPCFGFVVDEKPRKLRIDAKRATEAGLPPGKDYRRLQAGNDVALDDGTIVRAADVTLPPVPARRVAVVGDTCRPSKEFCAIANGADVVVHEATMADEDRERALARGHSTPSMAGKVARDIDAGLLVLTHFSGRFVQPRSSAARDREEGAPPSVTVDGLVSQARRAFRSDSVIAAHDFLCLSVPIGGFTPMPPNYLRSNAYAKNPARRHQNNSQYHHRRDDVDDVRSTRPPRQNASSHHRPRSYYSPHR</sequence>
<comment type="caution">
    <text evidence="10">The sequence shown here is derived from an EMBL/GenBank/DDBJ whole genome shotgun (WGS) entry which is preliminary data.</text>
</comment>
<dbReference type="SUPFAM" id="SSF56281">
    <property type="entry name" value="Metallo-hydrolase/oxidoreductase"/>
    <property type="match status" value="1"/>
</dbReference>
<dbReference type="PANTHER" id="PTHR46018:SF2">
    <property type="entry name" value="ZINC PHOSPHODIESTERASE ELAC PROTEIN 1"/>
    <property type="match status" value="1"/>
</dbReference>
<evidence type="ECO:0000256" key="3">
    <source>
        <dbReference type="ARBA" id="ARBA00022694"/>
    </source>
</evidence>
<gene>
    <name evidence="10" type="ORF">CTAYLR_003878</name>
</gene>
<keyword evidence="3" id="KW-0819">tRNA processing</keyword>
<dbReference type="PANTHER" id="PTHR46018">
    <property type="entry name" value="ZINC PHOSPHODIESTERASE ELAC PROTEIN 1"/>
    <property type="match status" value="1"/>
</dbReference>
<feature type="compositionally biased region" description="Basic residues" evidence="9">
    <location>
        <begin position="453"/>
        <end position="465"/>
    </location>
</feature>
<keyword evidence="4" id="KW-0540">Nuclease</keyword>
<evidence type="ECO:0000256" key="4">
    <source>
        <dbReference type="ARBA" id="ARBA00022722"/>
    </source>
</evidence>
<evidence type="ECO:0000256" key="9">
    <source>
        <dbReference type="SAM" id="MobiDB-lite"/>
    </source>
</evidence>
<dbReference type="GO" id="GO:0046872">
    <property type="term" value="F:metal ion binding"/>
    <property type="evidence" value="ECO:0007669"/>
    <property type="project" value="UniProtKB-KW"/>
</dbReference>
<name>A0AAD7XQ67_9STRA</name>
<feature type="compositionally biased region" description="Basic and acidic residues" evidence="9">
    <location>
        <begin position="434"/>
        <end position="443"/>
    </location>
</feature>
<organism evidence="10 11">
    <name type="scientific">Chrysophaeum taylorii</name>
    <dbReference type="NCBI Taxonomy" id="2483200"/>
    <lineage>
        <taxon>Eukaryota</taxon>
        <taxon>Sar</taxon>
        <taxon>Stramenopiles</taxon>
        <taxon>Ochrophyta</taxon>
        <taxon>Pelagophyceae</taxon>
        <taxon>Pelagomonadales</taxon>
        <taxon>Pelagomonadaceae</taxon>
        <taxon>Chrysophaeum</taxon>
    </lineage>
</organism>
<dbReference type="EMBL" id="JAQMWT010000109">
    <property type="protein sequence ID" value="KAJ8610374.1"/>
    <property type="molecule type" value="Genomic_DNA"/>
</dbReference>
<dbReference type="AlphaFoldDB" id="A0AAD7XQ67"/>
<feature type="region of interest" description="Disordered" evidence="9">
    <location>
        <begin position="353"/>
        <end position="372"/>
    </location>
</feature>
<keyword evidence="8" id="KW-0862">Zinc</keyword>
<keyword evidence="6" id="KW-0255">Endonuclease</keyword>
<evidence type="ECO:0000256" key="1">
    <source>
        <dbReference type="ARBA" id="ARBA00001947"/>
    </source>
</evidence>
<comment type="cofactor">
    <cofactor evidence="1">
        <name>Zn(2+)</name>
        <dbReference type="ChEBI" id="CHEBI:29105"/>
    </cofactor>
</comment>
<comment type="subunit">
    <text evidence="2">Homodimer.</text>
</comment>
<dbReference type="Proteomes" id="UP001230188">
    <property type="component" value="Unassembled WGS sequence"/>
</dbReference>
<dbReference type="Gene3D" id="3.60.15.10">
    <property type="entry name" value="Ribonuclease Z/Hydroxyacylglutathione hydrolase-like"/>
    <property type="match status" value="1"/>
</dbReference>
<dbReference type="CDD" id="cd07717">
    <property type="entry name" value="RNaseZ_ZiPD-like_MBL-fold"/>
    <property type="match status" value="1"/>
</dbReference>
<dbReference type="HAMAP" id="MF_01818">
    <property type="entry name" value="RNase_Z_BN"/>
    <property type="match status" value="1"/>
</dbReference>